<accession>A0ABW7U4J0</accession>
<comment type="caution">
    <text evidence="4">The sequence shown here is derived from an EMBL/GenBank/DDBJ whole genome shotgun (WGS) entry which is preliminary data.</text>
</comment>
<proteinExistence type="predicted"/>
<feature type="compositionally biased region" description="Low complexity" evidence="1">
    <location>
        <begin position="222"/>
        <end position="255"/>
    </location>
</feature>
<feature type="compositionally biased region" description="Pro residues" evidence="1">
    <location>
        <begin position="191"/>
        <end position="205"/>
    </location>
</feature>
<evidence type="ECO:0000256" key="2">
    <source>
        <dbReference type="SAM" id="Phobius"/>
    </source>
</evidence>
<protein>
    <submittedName>
        <fullName evidence="4">TIGR03773 family transporter-associated surface protein</fullName>
    </submittedName>
</protein>
<feature type="compositionally biased region" description="Gly residues" evidence="1">
    <location>
        <begin position="453"/>
        <end position="472"/>
    </location>
</feature>
<dbReference type="NCBIfam" id="TIGR03769">
    <property type="entry name" value="P_ac_wall_RPT"/>
    <property type="match status" value="1"/>
</dbReference>
<keyword evidence="2" id="KW-1133">Transmembrane helix</keyword>
<keyword evidence="5" id="KW-1185">Reference proteome</keyword>
<gene>
    <name evidence="4" type="ORF">ACH407_13355</name>
</gene>
<reference evidence="4 5" key="1">
    <citation type="submission" date="2024-10" db="EMBL/GenBank/DDBJ databases">
        <title>The Natural Products Discovery Center: Release of the First 8490 Sequenced Strains for Exploring Actinobacteria Biosynthetic Diversity.</title>
        <authorList>
            <person name="Kalkreuter E."/>
            <person name="Kautsar S.A."/>
            <person name="Yang D."/>
            <person name="Bader C.D."/>
            <person name="Teijaro C.N."/>
            <person name="Fluegel L."/>
            <person name="Davis C.M."/>
            <person name="Simpson J.R."/>
            <person name="Lauterbach L."/>
            <person name="Steele A.D."/>
            <person name="Gui C."/>
            <person name="Meng S."/>
            <person name="Li G."/>
            <person name="Viehrig K."/>
            <person name="Ye F."/>
            <person name="Su P."/>
            <person name="Kiefer A.F."/>
            <person name="Nichols A."/>
            <person name="Cepeda A.J."/>
            <person name="Yan W."/>
            <person name="Fan B."/>
            <person name="Jiang Y."/>
            <person name="Adhikari A."/>
            <person name="Zheng C.-J."/>
            <person name="Schuster L."/>
            <person name="Cowan T.M."/>
            <person name="Smanski M.J."/>
            <person name="Chevrette M.G."/>
            <person name="De Carvalho L.P.S."/>
            <person name="Shen B."/>
        </authorList>
    </citation>
    <scope>NUCLEOTIDE SEQUENCE [LARGE SCALE GENOMIC DNA]</scope>
    <source>
        <strain evidence="4 5">NPDC020602</strain>
    </source>
</reference>
<keyword evidence="3" id="KW-0732">Signal</keyword>
<keyword evidence="2" id="KW-0472">Membrane</keyword>
<sequence length="545" mass="53416">MTSPRKKGAPGRIALGCALGTALMLAPAAAALAAPDEPGTAATATPGAPAAPVTGSSVDVDDSHLTVVPDDAAYAFLGEPGARVWDVAEPAGTAGLTLTGVEGPGALVIHRTGEGAAPEPLAHSGGADGWPVDGYPIPPRPAGTALPPAARWAFTAPGTYLLTLAPTMAETAPVRRTTTLTVRVGDAALATPPPSSPPTAEPVPPVEGDSGAAPGRVRTVVPPSAGHAPAPAAAQAGRESAGAVTTAEEPATTKAATEKKVLEEGHVDIAARVVDGKLQIQVKDGTVAGKTTWREPSSVELHVKPAAKKRIPAGNAFSFLGRAGDPVWLLDQVQQEGLLWPGWSTDNVEAGALKGGVKFALAKAEGPGGFALYTYDGLAGANVLFDSKDGVPDTIDVPADTHAHGGWAFSGEGVHRLTVSMTGTLANGSATTDTETLTFVVGDKKGPGSVSPPGGGSGSGSVGGSGTGGSSSGTGDEPDSDGAGTTASGGSGNSAGDSKGPSGSMAGTGAGDVALMGIGAVALAAAGAALVVSNRRRDQRNGARP</sequence>
<feature type="signal peptide" evidence="3">
    <location>
        <begin position="1"/>
        <end position="33"/>
    </location>
</feature>
<keyword evidence="2" id="KW-0812">Transmembrane</keyword>
<evidence type="ECO:0000313" key="4">
    <source>
        <dbReference type="EMBL" id="MFI1714545.1"/>
    </source>
</evidence>
<dbReference type="EMBL" id="JBIRUI010000005">
    <property type="protein sequence ID" value="MFI1714545.1"/>
    <property type="molecule type" value="Genomic_DNA"/>
</dbReference>
<evidence type="ECO:0000256" key="1">
    <source>
        <dbReference type="SAM" id="MobiDB-lite"/>
    </source>
</evidence>
<feature type="compositionally biased region" description="Low complexity" evidence="1">
    <location>
        <begin position="37"/>
        <end position="55"/>
    </location>
</feature>
<evidence type="ECO:0000313" key="5">
    <source>
        <dbReference type="Proteomes" id="UP001611339"/>
    </source>
</evidence>
<feature type="region of interest" description="Disordered" evidence="1">
    <location>
        <begin position="187"/>
        <end position="259"/>
    </location>
</feature>
<feature type="region of interest" description="Disordered" evidence="1">
    <location>
        <begin position="440"/>
        <end position="511"/>
    </location>
</feature>
<dbReference type="InterPro" id="IPR022435">
    <property type="entry name" value="Surface-anchored_actinobac"/>
</dbReference>
<dbReference type="NCBIfam" id="TIGR03773">
    <property type="entry name" value="anch_rpt_wall"/>
    <property type="match status" value="1"/>
</dbReference>
<dbReference type="InterPro" id="IPR022395">
    <property type="entry name" value="CHP03773_ABC_transptr-like"/>
</dbReference>
<name>A0ABW7U4J0_9ACTN</name>
<dbReference type="RefSeq" id="WP_398709037.1">
    <property type="nucleotide sequence ID" value="NZ_JBIRUI010000005.1"/>
</dbReference>
<dbReference type="NCBIfam" id="NF038134">
    <property type="entry name" value="choice_anch_M"/>
    <property type="match status" value="1"/>
</dbReference>
<feature type="region of interest" description="Disordered" evidence="1">
    <location>
        <begin position="37"/>
        <end position="57"/>
    </location>
</feature>
<evidence type="ECO:0000256" key="3">
    <source>
        <dbReference type="SAM" id="SignalP"/>
    </source>
</evidence>
<dbReference type="Proteomes" id="UP001611339">
    <property type="component" value="Unassembled WGS sequence"/>
</dbReference>
<organism evidence="4 5">
    <name type="scientific">Streptomyces litmocidini</name>
    <dbReference type="NCBI Taxonomy" id="67318"/>
    <lineage>
        <taxon>Bacteria</taxon>
        <taxon>Bacillati</taxon>
        <taxon>Actinomycetota</taxon>
        <taxon>Actinomycetes</taxon>
        <taxon>Kitasatosporales</taxon>
        <taxon>Streptomycetaceae</taxon>
        <taxon>Streptomyces</taxon>
    </lineage>
</organism>
<feature type="transmembrane region" description="Helical" evidence="2">
    <location>
        <begin position="513"/>
        <end position="532"/>
    </location>
</feature>
<feature type="chain" id="PRO_5045459631" evidence="3">
    <location>
        <begin position="34"/>
        <end position="545"/>
    </location>
</feature>